<dbReference type="InterPro" id="IPR029055">
    <property type="entry name" value="Ntn_hydrolases_N"/>
</dbReference>
<dbReference type="SUPFAM" id="SSF48452">
    <property type="entry name" value="TPR-like"/>
    <property type="match status" value="1"/>
</dbReference>
<dbReference type="HOGENOM" id="CLU_068244_0_0_6"/>
<dbReference type="Gene3D" id="3.60.20.10">
    <property type="entry name" value="Glutamine Phosphoribosylpyrophosphate, subunit 1, domain 1"/>
    <property type="match status" value="1"/>
</dbReference>
<dbReference type="PROSITE" id="PS50005">
    <property type="entry name" value="TPR"/>
    <property type="match status" value="1"/>
</dbReference>
<name>W8KFN4_9GAMM</name>
<dbReference type="RefSeq" id="WP_025280304.1">
    <property type="nucleotide sequence ID" value="NZ_CP007268.1"/>
</dbReference>
<dbReference type="InterPro" id="IPR011990">
    <property type="entry name" value="TPR-like_helical_dom_sf"/>
</dbReference>
<accession>W8KFN4</accession>
<dbReference type="Pfam" id="PF06267">
    <property type="entry name" value="DUF1028"/>
    <property type="match status" value="1"/>
</dbReference>
<dbReference type="PANTHER" id="PTHR39328">
    <property type="entry name" value="BLL2871 PROTEIN"/>
    <property type="match status" value="1"/>
</dbReference>
<reference evidence="2 3" key="1">
    <citation type="journal article" date="2014" name="J Genomics">
        <title>Draft Genome Sequence of the Extremely Halophilic Phototrophic Purple Sulfur Bacterium Halorhodospira halochloris.</title>
        <authorList>
            <person name="Singh K.S."/>
            <person name="Kirksey J."/>
            <person name="Hoff W.D."/>
            <person name="Deole R."/>
        </authorList>
    </citation>
    <scope>NUCLEOTIDE SEQUENCE [LARGE SCALE GENOMIC DNA]</scope>
    <source>
        <strain evidence="2 3">A</strain>
    </source>
</reference>
<dbReference type="PANTHER" id="PTHR39328:SF1">
    <property type="entry name" value="BLL2871 PROTEIN"/>
    <property type="match status" value="1"/>
</dbReference>
<reference evidence="3" key="2">
    <citation type="submission" date="2014-02" db="EMBL/GenBank/DDBJ databases">
        <title>Draft Genome Sequence of extremely halophilic bacteria Halorhodospira halochloris.</title>
        <authorList>
            <person name="Singh K.S."/>
        </authorList>
    </citation>
    <scope>NUCLEOTIDE SEQUENCE [LARGE SCALE GENOMIC DNA]</scope>
    <source>
        <strain evidence="3">A</strain>
    </source>
</reference>
<feature type="repeat" description="TPR" evidence="1">
    <location>
        <begin position="220"/>
        <end position="253"/>
    </location>
</feature>
<dbReference type="PATRIC" id="fig|1354791.3.peg.2794"/>
<dbReference type="AlphaFoldDB" id="W8KFN4"/>
<dbReference type="InterPro" id="IPR010430">
    <property type="entry name" value="DUF1028"/>
</dbReference>
<protein>
    <submittedName>
        <fullName evidence="2">Uncharacterized protein</fullName>
    </submittedName>
</protein>
<keyword evidence="1" id="KW-0802">TPR repeat</keyword>
<evidence type="ECO:0000313" key="2">
    <source>
        <dbReference type="EMBL" id="AHK77993.1"/>
    </source>
</evidence>
<sequence length="329" mass="35972">MPHACCHTPPPGPPVATYSIVARDPDSGRMGVAVQSHHFAVGSVAPFARAGVGVGTIQSFARLIYGSEGLRLMREGSSAGDALRRLLARDHHMDFRQAAMVDTEGNAAAHTGQLCIDQAGHSLGDGFVCLGNMLLRKDTWDAMGSAFEAASGELHHRMLAALEAAQNNGGDLRGRRSAAMIVVNAKATGDPAEDTLLDLRVEDHTSPVKELRRLVTLWEAYDHNTRGGHHLRHGEYDQAIKAFMRAEELAPEEAELVFWRGVAMVNAGYLEEARPLFRGLFKASDHWALLLTRVARNRFLPHDPELLRTLIPEEFREASEVAEALEHNG</sequence>
<dbReference type="SUPFAM" id="SSF56235">
    <property type="entry name" value="N-terminal nucleophile aminohydrolases (Ntn hydrolases)"/>
    <property type="match status" value="1"/>
</dbReference>
<dbReference type="InterPro" id="IPR019734">
    <property type="entry name" value="TPR_rpt"/>
</dbReference>
<dbReference type="Proteomes" id="UP000019442">
    <property type="component" value="Chromosome"/>
</dbReference>
<evidence type="ECO:0000256" key="1">
    <source>
        <dbReference type="PROSITE-ProRule" id="PRU00339"/>
    </source>
</evidence>
<dbReference type="Gene3D" id="1.25.40.10">
    <property type="entry name" value="Tetratricopeptide repeat domain"/>
    <property type="match status" value="1"/>
</dbReference>
<dbReference type="EMBL" id="CP007268">
    <property type="protein sequence ID" value="AHK77993.1"/>
    <property type="molecule type" value="Genomic_DNA"/>
</dbReference>
<dbReference type="OrthoDB" id="9790012at2"/>
<proteinExistence type="predicted"/>
<keyword evidence="3" id="KW-1185">Reference proteome</keyword>
<evidence type="ECO:0000313" key="3">
    <source>
        <dbReference type="Proteomes" id="UP000019442"/>
    </source>
</evidence>
<gene>
    <name evidence="2" type="ORF">M911_00910</name>
</gene>
<dbReference type="KEGG" id="hhc:M911_00910"/>
<organism evidence="2 3">
    <name type="scientific">Ectothiorhodospira haloalkaliphila</name>
    <dbReference type="NCBI Taxonomy" id="421628"/>
    <lineage>
        <taxon>Bacteria</taxon>
        <taxon>Pseudomonadati</taxon>
        <taxon>Pseudomonadota</taxon>
        <taxon>Gammaproteobacteria</taxon>
        <taxon>Chromatiales</taxon>
        <taxon>Ectothiorhodospiraceae</taxon>
        <taxon>Ectothiorhodospira</taxon>
    </lineage>
</organism>